<comment type="caution">
    <text evidence="1">The sequence shown here is derived from an EMBL/GenBank/DDBJ whole genome shotgun (WGS) entry which is preliminary data.</text>
</comment>
<name>A0ABS7D7T8_9BACL</name>
<accession>A0ABS7D7T8</accession>
<sequence length="52" mass="5717">MSEKLTKKPTNYKQDTVLHSPSGYRYALEVDDSGNISTKLVEEVSGDADIDA</sequence>
<reference evidence="1 2" key="1">
    <citation type="submission" date="2021-07" db="EMBL/GenBank/DDBJ databases">
        <title>Paenibacillus radiodurans sp. nov., isolated from the southeastern edge of Tengger Desert.</title>
        <authorList>
            <person name="Zhang G."/>
        </authorList>
    </citation>
    <scope>NUCLEOTIDE SEQUENCE [LARGE SCALE GENOMIC DNA]</scope>
    <source>
        <strain evidence="1 2">DT7-4</strain>
    </source>
</reference>
<evidence type="ECO:0000313" key="2">
    <source>
        <dbReference type="Proteomes" id="UP000812277"/>
    </source>
</evidence>
<proteinExistence type="predicted"/>
<dbReference type="RefSeq" id="WP_219873182.1">
    <property type="nucleotide sequence ID" value="NZ_JAHZIJ010000009.1"/>
</dbReference>
<keyword evidence="2" id="KW-1185">Reference proteome</keyword>
<evidence type="ECO:0000313" key="1">
    <source>
        <dbReference type="EMBL" id="MBW7475945.1"/>
    </source>
</evidence>
<gene>
    <name evidence="1" type="ORF">K0T92_14460</name>
</gene>
<protein>
    <submittedName>
        <fullName evidence="1">Uncharacterized protein</fullName>
    </submittedName>
</protein>
<dbReference type="Proteomes" id="UP000812277">
    <property type="component" value="Unassembled WGS sequence"/>
</dbReference>
<dbReference type="EMBL" id="JAHZIJ010000009">
    <property type="protein sequence ID" value="MBW7475945.1"/>
    <property type="molecule type" value="Genomic_DNA"/>
</dbReference>
<organism evidence="1 2">
    <name type="scientific">Paenibacillus oenotherae</name>
    <dbReference type="NCBI Taxonomy" id="1435645"/>
    <lineage>
        <taxon>Bacteria</taxon>
        <taxon>Bacillati</taxon>
        <taxon>Bacillota</taxon>
        <taxon>Bacilli</taxon>
        <taxon>Bacillales</taxon>
        <taxon>Paenibacillaceae</taxon>
        <taxon>Paenibacillus</taxon>
    </lineage>
</organism>